<reference evidence="1 2" key="1">
    <citation type="submission" date="2020-04" db="EMBL/GenBank/DDBJ databases">
        <title>MicrobeNet Type strains.</title>
        <authorList>
            <person name="Nicholson A.C."/>
        </authorList>
    </citation>
    <scope>NUCLEOTIDE SEQUENCE [LARGE SCALE GENOMIC DNA]</scope>
    <source>
        <strain evidence="1 2">DSM 44956</strain>
    </source>
</reference>
<protein>
    <submittedName>
        <fullName evidence="1">Uncharacterized protein</fullName>
    </submittedName>
</protein>
<accession>A0A7X6R4P0</accession>
<evidence type="ECO:0000313" key="2">
    <source>
        <dbReference type="Proteomes" id="UP000540698"/>
    </source>
</evidence>
<dbReference type="EMBL" id="JAAXOS010000009">
    <property type="protein sequence ID" value="NKY28537.1"/>
    <property type="molecule type" value="Genomic_DNA"/>
</dbReference>
<dbReference type="Proteomes" id="UP000540698">
    <property type="component" value="Unassembled WGS sequence"/>
</dbReference>
<evidence type="ECO:0000313" key="1">
    <source>
        <dbReference type="EMBL" id="NKY28537.1"/>
    </source>
</evidence>
<proteinExistence type="predicted"/>
<gene>
    <name evidence="1" type="ORF">HGB38_20255</name>
</gene>
<name>A0A7X6R4P0_9NOCA</name>
<dbReference type="AlphaFoldDB" id="A0A7X6R4P0"/>
<comment type="caution">
    <text evidence="1">The sequence shown here is derived from an EMBL/GenBank/DDBJ whole genome shotgun (WGS) entry which is preliminary data.</text>
</comment>
<keyword evidence="2" id="KW-1185">Reference proteome</keyword>
<organism evidence="1 2">
    <name type="scientific">Nocardia gamkensis</name>
    <dbReference type="NCBI Taxonomy" id="352869"/>
    <lineage>
        <taxon>Bacteria</taxon>
        <taxon>Bacillati</taxon>
        <taxon>Actinomycetota</taxon>
        <taxon>Actinomycetes</taxon>
        <taxon>Mycobacteriales</taxon>
        <taxon>Nocardiaceae</taxon>
        <taxon>Nocardia</taxon>
    </lineage>
</organism>
<sequence>MHADTGGERGIDVAFIYDTALLEVPLPLTDSVFFHGVMRRNATPEIVQVHFTTKTATPHVSGVR</sequence>